<dbReference type="EMBL" id="CP055898">
    <property type="protein sequence ID" value="QKX55244.1"/>
    <property type="molecule type" value="Genomic_DNA"/>
</dbReference>
<dbReference type="SUPFAM" id="SSF51905">
    <property type="entry name" value="FAD/NAD(P)-binding domain"/>
    <property type="match status" value="1"/>
</dbReference>
<organism evidence="6 7">
    <name type="scientific">Talaromyces rugulosus</name>
    <name type="common">Penicillium rugulosum</name>
    <dbReference type="NCBI Taxonomy" id="121627"/>
    <lineage>
        <taxon>Eukaryota</taxon>
        <taxon>Fungi</taxon>
        <taxon>Dikarya</taxon>
        <taxon>Ascomycota</taxon>
        <taxon>Pezizomycotina</taxon>
        <taxon>Eurotiomycetes</taxon>
        <taxon>Eurotiomycetidae</taxon>
        <taxon>Eurotiales</taxon>
        <taxon>Trichocomaceae</taxon>
        <taxon>Talaromyces</taxon>
        <taxon>Talaromyces sect. Islandici</taxon>
    </lineage>
</organism>
<keyword evidence="4" id="KW-0560">Oxidoreductase</keyword>
<dbReference type="GO" id="GO:0071949">
    <property type="term" value="F:FAD binding"/>
    <property type="evidence" value="ECO:0007669"/>
    <property type="project" value="InterPro"/>
</dbReference>
<dbReference type="Pfam" id="PF21274">
    <property type="entry name" value="Rng_hyd_C"/>
    <property type="match status" value="1"/>
</dbReference>
<reference evidence="7" key="1">
    <citation type="submission" date="2020-06" db="EMBL/GenBank/DDBJ databases">
        <title>A chromosome-scale genome assembly of Talaromyces rugulosus W13939.</title>
        <authorList>
            <person name="Wang B."/>
            <person name="Guo L."/>
            <person name="Ye K."/>
            <person name="Wang L."/>
        </authorList>
    </citation>
    <scope>NUCLEOTIDE SEQUENCE [LARGE SCALE GENOMIC DNA]</scope>
    <source>
        <strain evidence="7">W13939</strain>
    </source>
</reference>
<dbReference type="InterPro" id="IPR002938">
    <property type="entry name" value="FAD-bd"/>
</dbReference>
<feature type="domain" description="FAD-binding" evidence="5">
    <location>
        <begin position="5"/>
        <end position="361"/>
    </location>
</feature>
<evidence type="ECO:0000256" key="3">
    <source>
        <dbReference type="ARBA" id="ARBA00022827"/>
    </source>
</evidence>
<dbReference type="Gene3D" id="3.30.70.2450">
    <property type="match status" value="1"/>
</dbReference>
<dbReference type="Gene3D" id="3.50.50.60">
    <property type="entry name" value="FAD/NAD(P)-binding domain"/>
    <property type="match status" value="1"/>
</dbReference>
<evidence type="ECO:0000256" key="2">
    <source>
        <dbReference type="ARBA" id="ARBA00022630"/>
    </source>
</evidence>
<keyword evidence="7" id="KW-1185">Reference proteome</keyword>
<dbReference type="InterPro" id="IPR050641">
    <property type="entry name" value="RIFMO-like"/>
</dbReference>
<dbReference type="PANTHER" id="PTHR43004:SF19">
    <property type="entry name" value="BINDING MONOOXYGENASE, PUTATIVE (JCVI)-RELATED"/>
    <property type="match status" value="1"/>
</dbReference>
<dbReference type="PANTHER" id="PTHR43004">
    <property type="entry name" value="TRK SYSTEM POTASSIUM UPTAKE PROTEIN"/>
    <property type="match status" value="1"/>
</dbReference>
<keyword evidence="3" id="KW-0274">FAD</keyword>
<dbReference type="RefSeq" id="XP_035341423.1">
    <property type="nucleotide sequence ID" value="XM_035485530.1"/>
</dbReference>
<accession>A0A7H8QMW1</accession>
<dbReference type="GeneID" id="55989845"/>
<protein>
    <recommendedName>
        <fullName evidence="5">FAD-binding domain-containing protein</fullName>
    </recommendedName>
</protein>
<dbReference type="OrthoDB" id="2096480at2759"/>
<dbReference type="PROSITE" id="PS51257">
    <property type="entry name" value="PROKAR_LIPOPROTEIN"/>
    <property type="match status" value="1"/>
</dbReference>
<dbReference type="Pfam" id="PF01494">
    <property type="entry name" value="FAD_binding_3"/>
    <property type="match status" value="1"/>
</dbReference>
<gene>
    <name evidence="6" type="ORF">TRUGW13939_02336</name>
</gene>
<dbReference type="Proteomes" id="UP000509510">
    <property type="component" value="Chromosome I"/>
</dbReference>
<evidence type="ECO:0000259" key="5">
    <source>
        <dbReference type="Pfam" id="PF01494"/>
    </source>
</evidence>
<dbReference type="AlphaFoldDB" id="A0A7H8QMW1"/>
<dbReference type="InterPro" id="IPR036188">
    <property type="entry name" value="FAD/NAD-bd_sf"/>
</dbReference>
<comment type="cofactor">
    <cofactor evidence="1">
        <name>FAD</name>
        <dbReference type="ChEBI" id="CHEBI:57692"/>
    </cofactor>
</comment>
<evidence type="ECO:0000313" key="6">
    <source>
        <dbReference type="EMBL" id="QKX55244.1"/>
    </source>
</evidence>
<name>A0A7H8QMW1_TALRU</name>
<sequence length="517" mass="57580">MSKLYDVIIAGAGPVGLLLACELSLASASVLVLEREHQLESPWKAMPMGFRGVNMASIEAFYRRGLMSKVFPSREMTSSFQKTPKFQHGAHFAGIMLDSNKLELDRWKYRINGPTLGSDSVMADHLESVLAERAEKLGATILRGTGVTKIAAQDTNTITVETGEEHQQFRGRWLVGCDGGRSFIRKAAGFDFVGTEATFTGYGMHCELDHPEKLKMGFDFSKNGMCISRPQCLYLVEFDDGAFDRTQELTQEHVQSVLNRVRGCTDVQITKIHLASSFTDRSKQVSNYRKGRILLAGDAAHIHPPMGQGLNVGLADVMNLGWKLAATVQKECHSEGAPLDPELLDTYNKERHPMAAWTLDWTRAQSKLMQPDVWSETLRDVVRELLNTTDGTNMVIDRFWGLSQRYTLGSDDANTHPLVGCSAPDFELSDSSRLGHKLEKGRGLLLDFQKDVSLKDLVVGEKYQRVVDYVALDAKDRRGLRALLVRPDGVVVWAADEQTRPDEMVEAKGALARWFSP</sequence>
<dbReference type="KEGG" id="trg:TRUGW13939_02336"/>
<proteinExistence type="predicted"/>
<evidence type="ECO:0000256" key="4">
    <source>
        <dbReference type="ARBA" id="ARBA00023002"/>
    </source>
</evidence>
<keyword evidence="2" id="KW-0285">Flavoprotein</keyword>
<evidence type="ECO:0000313" key="7">
    <source>
        <dbReference type="Proteomes" id="UP000509510"/>
    </source>
</evidence>
<dbReference type="Gene3D" id="3.40.30.120">
    <property type="match status" value="1"/>
</dbReference>
<evidence type="ECO:0000256" key="1">
    <source>
        <dbReference type="ARBA" id="ARBA00001974"/>
    </source>
</evidence>
<dbReference type="PRINTS" id="PR00420">
    <property type="entry name" value="RNGMNOXGNASE"/>
</dbReference>
<dbReference type="GO" id="GO:0016709">
    <property type="term" value="F:oxidoreductase activity, acting on paired donors, with incorporation or reduction of molecular oxygen, NAD(P)H as one donor, and incorporation of one atom of oxygen"/>
    <property type="evidence" value="ECO:0007669"/>
    <property type="project" value="UniProtKB-ARBA"/>
</dbReference>